<comment type="caution">
    <text evidence="1">The sequence shown here is derived from an EMBL/GenBank/DDBJ whole genome shotgun (WGS) entry which is preliminary data.</text>
</comment>
<organism evidence="1 2">
    <name type="scientific">Chitinimonas viridis</name>
    <dbReference type="NCBI Taxonomy" id="664880"/>
    <lineage>
        <taxon>Bacteria</taxon>
        <taxon>Pseudomonadati</taxon>
        <taxon>Pseudomonadota</taxon>
        <taxon>Betaproteobacteria</taxon>
        <taxon>Neisseriales</taxon>
        <taxon>Chitinibacteraceae</taxon>
        <taxon>Chitinimonas</taxon>
    </lineage>
</organism>
<dbReference type="Proteomes" id="UP001180081">
    <property type="component" value="Unassembled WGS sequence"/>
</dbReference>
<dbReference type="RefSeq" id="WP_290331378.1">
    <property type="nucleotide sequence ID" value="NZ_JAUFPU010000003.1"/>
</dbReference>
<protein>
    <submittedName>
        <fullName evidence="1">Uncharacterized protein</fullName>
    </submittedName>
</protein>
<name>A0ABT8B2L1_9NEIS</name>
<sequence>MGTGTKIHCSRCCAAITVELKEVDIDEQRMLVSLTVPCPACGHTNKWSQLHADSAADRVVQESTLDLMAQITGLSKTKLKTYVYPPDVMKQADLARRKIPHIRVKNMLKEARQPYPAAAEDWWCVYLLAATQEAIWFNPDNGAYRIHTPTGQQILLTSVIALGEYYSARE</sequence>
<evidence type="ECO:0000313" key="2">
    <source>
        <dbReference type="Proteomes" id="UP001180081"/>
    </source>
</evidence>
<reference evidence="1" key="1">
    <citation type="journal article" date="2014" name="Int. J. Syst. Evol. Microbiol.">
        <title>Complete genome of a new Firmicutes species belonging to the dominant human colonic microbiota ('Ruminococcus bicirculans') reveals two chromosomes and a selective capacity to utilize plant glucans.</title>
        <authorList>
            <consortium name="NISC Comparative Sequencing Program"/>
            <person name="Wegmann U."/>
            <person name="Louis P."/>
            <person name="Goesmann A."/>
            <person name="Henrissat B."/>
            <person name="Duncan S.H."/>
            <person name="Flint H.J."/>
        </authorList>
    </citation>
    <scope>NUCLEOTIDE SEQUENCE</scope>
    <source>
        <strain evidence="1">CECT 7703</strain>
    </source>
</reference>
<accession>A0ABT8B2L1</accession>
<reference evidence="1" key="2">
    <citation type="submission" date="2023-06" db="EMBL/GenBank/DDBJ databases">
        <authorList>
            <person name="Lucena T."/>
            <person name="Sun Q."/>
        </authorList>
    </citation>
    <scope>NUCLEOTIDE SEQUENCE</scope>
    <source>
        <strain evidence="1">CECT 7703</strain>
    </source>
</reference>
<proteinExistence type="predicted"/>
<gene>
    <name evidence="1" type="ORF">QWZ03_02955</name>
</gene>
<keyword evidence="2" id="KW-1185">Reference proteome</keyword>
<evidence type="ECO:0000313" key="1">
    <source>
        <dbReference type="EMBL" id="MDN3575729.1"/>
    </source>
</evidence>
<dbReference type="EMBL" id="JAUFPU010000003">
    <property type="protein sequence ID" value="MDN3575729.1"/>
    <property type="molecule type" value="Genomic_DNA"/>
</dbReference>